<dbReference type="EMBL" id="LWIC01000001">
    <property type="protein sequence ID" value="ORM31284.1"/>
    <property type="molecule type" value="Genomic_DNA"/>
</dbReference>
<proteinExistence type="predicted"/>
<dbReference type="Proteomes" id="UP000193518">
    <property type="component" value="Unassembled WGS sequence"/>
</dbReference>
<gene>
    <name evidence="1" type="ORF">A5N68_03505</name>
</gene>
<evidence type="ECO:0000313" key="1">
    <source>
        <dbReference type="EMBL" id="ORM31284.1"/>
    </source>
</evidence>
<organism evidence="1 2">
    <name type="scientific">Rhodococcus hoagii</name>
    <name type="common">Corynebacterium equii</name>
    <dbReference type="NCBI Taxonomy" id="43767"/>
    <lineage>
        <taxon>Bacteria</taxon>
        <taxon>Bacillati</taxon>
        <taxon>Actinomycetota</taxon>
        <taxon>Actinomycetes</taxon>
        <taxon>Mycobacteriales</taxon>
        <taxon>Nocardiaceae</taxon>
        <taxon>Prescottella</taxon>
    </lineage>
</organism>
<name>A0AAE5IW80_RHOHA</name>
<protein>
    <submittedName>
        <fullName evidence="1">Uncharacterized protein</fullName>
    </submittedName>
</protein>
<sequence>MADVEQPITIGRNGITIGGQVVPGVLADEVTVQADREIPGFWRVTATFLTSTYPTSDFGTVDEPVDTRVIRPARQGDLD</sequence>
<reference evidence="1 2" key="1">
    <citation type="journal article" date="2016" name="Genome Biol. Evol.">
        <title>Pangenome and Phylogenomic Analysis of the Pathogenic Actinobacterium Rhodococcus equi.</title>
        <authorList>
            <person name="Anastasi E."/>
            <person name="MacArthur I."/>
            <person name="Scortti M."/>
            <person name="Alvarez S."/>
            <person name="Giguere S."/>
            <person name="Vazquez-Boland J.A."/>
        </authorList>
    </citation>
    <scope>NUCLEOTIDE SEQUENCE [LARGE SCALE GENOMIC DNA]</scope>
    <source>
        <strain evidence="1 2">PAM1271</strain>
    </source>
</reference>
<dbReference type="AlphaFoldDB" id="A0AAE5IW80"/>
<evidence type="ECO:0000313" key="2">
    <source>
        <dbReference type="Proteomes" id="UP000193518"/>
    </source>
</evidence>
<comment type="caution">
    <text evidence="1">The sequence shown here is derived from an EMBL/GenBank/DDBJ whole genome shotgun (WGS) entry which is preliminary data.</text>
</comment>
<accession>A0AAE5IW80</accession>